<feature type="region of interest" description="Disordered" evidence="1">
    <location>
        <begin position="1"/>
        <end position="31"/>
    </location>
</feature>
<dbReference type="InParanoid" id="A0A067N2S1"/>
<proteinExistence type="predicted"/>
<dbReference type="HOGENOM" id="CLU_2249680_0_0_1"/>
<name>A0A067N2S1_BOTB1</name>
<keyword evidence="3" id="KW-1185">Reference proteome</keyword>
<gene>
    <name evidence="2" type="ORF">BOTBODRAFT_511719</name>
</gene>
<organism evidence="2 3">
    <name type="scientific">Botryobasidium botryosum (strain FD-172 SS1)</name>
    <dbReference type="NCBI Taxonomy" id="930990"/>
    <lineage>
        <taxon>Eukaryota</taxon>
        <taxon>Fungi</taxon>
        <taxon>Dikarya</taxon>
        <taxon>Basidiomycota</taxon>
        <taxon>Agaricomycotina</taxon>
        <taxon>Agaricomycetes</taxon>
        <taxon>Cantharellales</taxon>
        <taxon>Botryobasidiaceae</taxon>
        <taxon>Botryobasidium</taxon>
    </lineage>
</organism>
<evidence type="ECO:0000313" key="2">
    <source>
        <dbReference type="EMBL" id="KDQ18417.1"/>
    </source>
</evidence>
<feature type="compositionally biased region" description="Polar residues" evidence="1">
    <location>
        <begin position="1"/>
        <end position="11"/>
    </location>
</feature>
<sequence length="104" mass="11672">MATTDTRSAQTNDKRQQQQIEWRATTPREGQRAWQRVVDTAHAPTLALIPCLSHTGLAVLPSRLLGPADPSSRLLAGLLHQGPWPMSEDLSNEDHKRQRQETKN</sequence>
<feature type="compositionally biased region" description="Basic and acidic residues" evidence="1">
    <location>
        <begin position="92"/>
        <end position="104"/>
    </location>
</feature>
<dbReference type="AlphaFoldDB" id="A0A067N2S1"/>
<protein>
    <submittedName>
        <fullName evidence="2">Uncharacterized protein</fullName>
    </submittedName>
</protein>
<reference evidence="3" key="1">
    <citation type="journal article" date="2014" name="Proc. Natl. Acad. Sci. U.S.A.">
        <title>Extensive sampling of basidiomycete genomes demonstrates inadequacy of the white-rot/brown-rot paradigm for wood decay fungi.</title>
        <authorList>
            <person name="Riley R."/>
            <person name="Salamov A.A."/>
            <person name="Brown D.W."/>
            <person name="Nagy L.G."/>
            <person name="Floudas D."/>
            <person name="Held B.W."/>
            <person name="Levasseur A."/>
            <person name="Lombard V."/>
            <person name="Morin E."/>
            <person name="Otillar R."/>
            <person name="Lindquist E.A."/>
            <person name="Sun H."/>
            <person name="LaButti K.M."/>
            <person name="Schmutz J."/>
            <person name="Jabbour D."/>
            <person name="Luo H."/>
            <person name="Baker S.E."/>
            <person name="Pisabarro A.G."/>
            <person name="Walton J.D."/>
            <person name="Blanchette R.A."/>
            <person name="Henrissat B."/>
            <person name="Martin F."/>
            <person name="Cullen D."/>
            <person name="Hibbett D.S."/>
            <person name="Grigoriev I.V."/>
        </authorList>
    </citation>
    <scope>NUCLEOTIDE SEQUENCE [LARGE SCALE GENOMIC DNA]</scope>
    <source>
        <strain evidence="3">FD-172 SS1</strain>
    </source>
</reference>
<evidence type="ECO:0000256" key="1">
    <source>
        <dbReference type="SAM" id="MobiDB-lite"/>
    </source>
</evidence>
<dbReference type="EMBL" id="KL198021">
    <property type="protein sequence ID" value="KDQ18417.1"/>
    <property type="molecule type" value="Genomic_DNA"/>
</dbReference>
<feature type="region of interest" description="Disordered" evidence="1">
    <location>
        <begin position="69"/>
        <end position="104"/>
    </location>
</feature>
<accession>A0A067N2S1</accession>
<dbReference type="Proteomes" id="UP000027195">
    <property type="component" value="Unassembled WGS sequence"/>
</dbReference>
<evidence type="ECO:0000313" key="3">
    <source>
        <dbReference type="Proteomes" id="UP000027195"/>
    </source>
</evidence>